<dbReference type="GO" id="GO:0008324">
    <property type="term" value="F:monoatomic cation transmembrane transporter activity"/>
    <property type="evidence" value="ECO:0000318"/>
    <property type="project" value="GO_Central"/>
</dbReference>
<evidence type="ECO:0000313" key="8">
    <source>
        <dbReference type="EMBL" id="PNR45627.1"/>
    </source>
</evidence>
<dbReference type="Pfam" id="PF01545">
    <property type="entry name" value="Cation_efflux"/>
    <property type="match status" value="1"/>
</dbReference>
<dbReference type="InterPro" id="IPR058533">
    <property type="entry name" value="Cation_efflux_TM"/>
</dbReference>
<evidence type="ECO:0000256" key="6">
    <source>
        <dbReference type="SAM" id="Phobius"/>
    </source>
</evidence>
<evidence type="ECO:0000256" key="2">
    <source>
        <dbReference type="ARBA" id="ARBA00022448"/>
    </source>
</evidence>
<evidence type="ECO:0000313" key="10">
    <source>
        <dbReference type="Proteomes" id="UP000006727"/>
    </source>
</evidence>
<feature type="transmembrane region" description="Helical" evidence="6">
    <location>
        <begin position="162"/>
        <end position="179"/>
    </location>
</feature>
<organism evidence="8">
    <name type="scientific">Physcomitrium patens</name>
    <name type="common">Spreading-leaved earth moss</name>
    <name type="synonym">Physcomitrella patens</name>
    <dbReference type="NCBI Taxonomy" id="3218"/>
    <lineage>
        <taxon>Eukaryota</taxon>
        <taxon>Viridiplantae</taxon>
        <taxon>Streptophyta</taxon>
        <taxon>Embryophyta</taxon>
        <taxon>Bryophyta</taxon>
        <taxon>Bryophytina</taxon>
        <taxon>Bryopsida</taxon>
        <taxon>Funariidae</taxon>
        <taxon>Funariales</taxon>
        <taxon>Funariaceae</taxon>
        <taxon>Physcomitrium</taxon>
    </lineage>
</organism>
<dbReference type="InParanoid" id="A0A2K1JVT0"/>
<dbReference type="Gene3D" id="1.20.1510.10">
    <property type="entry name" value="Cation efflux protein transmembrane domain"/>
    <property type="match status" value="1"/>
</dbReference>
<dbReference type="InterPro" id="IPR036837">
    <property type="entry name" value="Cation_efflux_CTD_sf"/>
</dbReference>
<keyword evidence="4 6" id="KW-1133">Transmembrane helix</keyword>
<dbReference type="PANTHER" id="PTHR43840:SF5">
    <property type="entry name" value="METAL TOLERANCE PROTEIN 11"/>
    <property type="match status" value="1"/>
</dbReference>
<feature type="transmembrane region" description="Helical" evidence="6">
    <location>
        <begin position="122"/>
        <end position="142"/>
    </location>
</feature>
<evidence type="ECO:0000313" key="9">
    <source>
        <dbReference type="EnsemblPlants" id="Pp3c11_22440V3.1"/>
    </source>
</evidence>
<dbReference type="GO" id="GO:0016020">
    <property type="term" value="C:membrane"/>
    <property type="evidence" value="ECO:0000318"/>
    <property type="project" value="GO_Central"/>
</dbReference>
<evidence type="ECO:0000256" key="4">
    <source>
        <dbReference type="ARBA" id="ARBA00022989"/>
    </source>
</evidence>
<evidence type="ECO:0000256" key="1">
    <source>
        <dbReference type="ARBA" id="ARBA00004141"/>
    </source>
</evidence>
<dbReference type="AlphaFoldDB" id="A0A2K1JVT0"/>
<evidence type="ECO:0000259" key="7">
    <source>
        <dbReference type="Pfam" id="PF01545"/>
    </source>
</evidence>
<name>A0A2K1JVT0_PHYPA</name>
<dbReference type="InterPro" id="IPR027469">
    <property type="entry name" value="Cation_efflux_TMD_sf"/>
</dbReference>
<feature type="transmembrane region" description="Helical" evidence="6">
    <location>
        <begin position="28"/>
        <end position="47"/>
    </location>
</feature>
<accession>A0A2K1JVT0</accession>
<dbReference type="SUPFAM" id="SSF160240">
    <property type="entry name" value="Cation efflux protein cytoplasmic domain-like"/>
    <property type="match status" value="1"/>
</dbReference>
<keyword evidence="10" id="KW-1185">Reference proteome</keyword>
<comment type="subcellular location">
    <subcellularLocation>
        <location evidence="1">Membrane</location>
        <topology evidence="1">Multi-pass membrane protein</topology>
    </subcellularLocation>
</comment>
<reference evidence="9" key="3">
    <citation type="submission" date="2020-12" db="UniProtKB">
        <authorList>
            <consortium name="EnsemblPlants"/>
        </authorList>
    </citation>
    <scope>IDENTIFICATION</scope>
</reference>
<keyword evidence="2" id="KW-0813">Transport</keyword>
<feature type="transmembrane region" description="Helical" evidence="6">
    <location>
        <begin position="53"/>
        <end position="77"/>
    </location>
</feature>
<feature type="transmembrane region" description="Helical" evidence="6">
    <location>
        <begin position="185"/>
        <end position="203"/>
    </location>
</feature>
<evidence type="ECO:0000256" key="3">
    <source>
        <dbReference type="ARBA" id="ARBA00022692"/>
    </source>
</evidence>
<dbReference type="STRING" id="3218.A0A2K1JVT0"/>
<dbReference type="Gramene" id="Pp3c11_22440V3.1">
    <property type="protein sequence ID" value="Pp3c11_22440V3.1"/>
    <property type="gene ID" value="Pp3c11_22440"/>
</dbReference>
<keyword evidence="5 6" id="KW-0472">Membrane</keyword>
<feature type="domain" description="Cation efflux protein transmembrane" evidence="7">
    <location>
        <begin position="33"/>
        <end position="209"/>
    </location>
</feature>
<reference evidence="8 10" key="1">
    <citation type="journal article" date="2008" name="Science">
        <title>The Physcomitrella genome reveals evolutionary insights into the conquest of land by plants.</title>
        <authorList>
            <person name="Rensing S."/>
            <person name="Lang D."/>
            <person name="Zimmer A."/>
            <person name="Terry A."/>
            <person name="Salamov A."/>
            <person name="Shapiro H."/>
            <person name="Nishiyama T."/>
            <person name="Perroud P.-F."/>
            <person name="Lindquist E."/>
            <person name="Kamisugi Y."/>
            <person name="Tanahashi T."/>
            <person name="Sakakibara K."/>
            <person name="Fujita T."/>
            <person name="Oishi K."/>
            <person name="Shin-I T."/>
            <person name="Kuroki Y."/>
            <person name="Toyoda A."/>
            <person name="Suzuki Y."/>
            <person name="Hashimoto A."/>
            <person name="Yamaguchi K."/>
            <person name="Sugano A."/>
            <person name="Kohara Y."/>
            <person name="Fujiyama A."/>
            <person name="Anterola A."/>
            <person name="Aoki S."/>
            <person name="Ashton N."/>
            <person name="Barbazuk W.B."/>
            <person name="Barker E."/>
            <person name="Bennetzen J."/>
            <person name="Bezanilla M."/>
            <person name="Blankenship R."/>
            <person name="Cho S.H."/>
            <person name="Dutcher S."/>
            <person name="Estelle M."/>
            <person name="Fawcett J.A."/>
            <person name="Gundlach H."/>
            <person name="Hanada K."/>
            <person name="Heyl A."/>
            <person name="Hicks K.A."/>
            <person name="Hugh J."/>
            <person name="Lohr M."/>
            <person name="Mayer K."/>
            <person name="Melkozernov A."/>
            <person name="Murata T."/>
            <person name="Nelson D."/>
            <person name="Pils B."/>
            <person name="Prigge M."/>
            <person name="Reiss B."/>
            <person name="Renner T."/>
            <person name="Rombauts S."/>
            <person name="Rushton P."/>
            <person name="Sanderfoot A."/>
            <person name="Schween G."/>
            <person name="Shiu S.-H."/>
            <person name="Stueber K."/>
            <person name="Theodoulou F.L."/>
            <person name="Tu H."/>
            <person name="Van de Peer Y."/>
            <person name="Verrier P.J."/>
            <person name="Waters E."/>
            <person name="Wood A."/>
            <person name="Yang L."/>
            <person name="Cove D."/>
            <person name="Cuming A."/>
            <person name="Hasebe M."/>
            <person name="Lucas S."/>
            <person name="Mishler D.B."/>
            <person name="Reski R."/>
            <person name="Grigoriev I."/>
            <person name="Quatrano R.S."/>
            <person name="Boore J.L."/>
        </authorList>
    </citation>
    <scope>NUCLEOTIDE SEQUENCE [LARGE SCALE GENOMIC DNA]</scope>
    <source>
        <strain evidence="9 10">cv. Gransden 2004</strain>
    </source>
</reference>
<dbReference type="EnsemblPlants" id="Pp3c11_22440V3.1">
    <property type="protein sequence ID" value="Pp3c11_22440V3.1"/>
    <property type="gene ID" value="Pp3c11_22440"/>
</dbReference>
<dbReference type="PANTHER" id="PTHR43840">
    <property type="entry name" value="MITOCHONDRIAL METAL TRANSPORTER 1-RELATED"/>
    <property type="match status" value="1"/>
</dbReference>
<proteinExistence type="predicted"/>
<gene>
    <name evidence="8" type="ORF">PHYPA_015398</name>
</gene>
<evidence type="ECO:0000256" key="5">
    <source>
        <dbReference type="ARBA" id="ARBA00023136"/>
    </source>
</evidence>
<dbReference type="InterPro" id="IPR050291">
    <property type="entry name" value="CDF_Transporter"/>
</dbReference>
<reference evidence="8 10" key="2">
    <citation type="journal article" date="2018" name="Plant J.">
        <title>The Physcomitrella patens chromosome-scale assembly reveals moss genome structure and evolution.</title>
        <authorList>
            <person name="Lang D."/>
            <person name="Ullrich K.K."/>
            <person name="Murat F."/>
            <person name="Fuchs J."/>
            <person name="Jenkins J."/>
            <person name="Haas F.B."/>
            <person name="Piednoel M."/>
            <person name="Gundlach H."/>
            <person name="Van Bel M."/>
            <person name="Meyberg R."/>
            <person name="Vives C."/>
            <person name="Morata J."/>
            <person name="Symeonidi A."/>
            <person name="Hiss M."/>
            <person name="Muchero W."/>
            <person name="Kamisugi Y."/>
            <person name="Saleh O."/>
            <person name="Blanc G."/>
            <person name="Decker E.L."/>
            <person name="van Gessel N."/>
            <person name="Grimwood J."/>
            <person name="Hayes R.D."/>
            <person name="Graham S.W."/>
            <person name="Gunter L.E."/>
            <person name="McDaniel S.F."/>
            <person name="Hoernstein S.N.W."/>
            <person name="Larsson A."/>
            <person name="Li F.W."/>
            <person name="Perroud P.F."/>
            <person name="Phillips J."/>
            <person name="Ranjan P."/>
            <person name="Rokshar D.S."/>
            <person name="Rothfels C.J."/>
            <person name="Schneider L."/>
            <person name="Shu S."/>
            <person name="Stevenson D.W."/>
            <person name="Thummler F."/>
            <person name="Tillich M."/>
            <person name="Villarreal Aguilar J.C."/>
            <person name="Widiez T."/>
            <person name="Wong G.K."/>
            <person name="Wymore A."/>
            <person name="Zhang Y."/>
            <person name="Zimmer A.D."/>
            <person name="Quatrano R.S."/>
            <person name="Mayer K.F.X."/>
            <person name="Goodstein D."/>
            <person name="Casacuberta J.M."/>
            <person name="Vandepoele K."/>
            <person name="Reski R."/>
            <person name="Cuming A.C."/>
            <person name="Tuskan G.A."/>
            <person name="Maumus F."/>
            <person name="Salse J."/>
            <person name="Schmutz J."/>
            <person name="Rensing S.A."/>
        </authorList>
    </citation>
    <scope>NUCLEOTIDE SEQUENCE [LARGE SCALE GENOMIC DNA]</scope>
    <source>
        <strain evidence="9 10">cv. Gransden 2004</strain>
    </source>
</reference>
<dbReference type="EMBL" id="ABEU02000011">
    <property type="protein sequence ID" value="PNR45627.1"/>
    <property type="molecule type" value="Genomic_DNA"/>
</dbReference>
<sequence>MDGVNKHEGYIPTSSQEERDFTRQREQWAISLSNIANVVLLLSKIYASYVSLSLAIIASTMDSLLDLLSGIIIWWAAMSMKRVNKYIYPIGKKRRQPLEIMIFACVMTMLGLEIIIESSYKLLWVVGIMLTVTGIKFLLFIFCRQFDNKIVKAYAQDHFFDVITNFVSLGATLLAKAYVWWLDPIGAILLAFYTIYIWAGTIIENAQSLSSTSAPSNFLAKLTYLVWNHDRAIIKIKTIYAYTLGDYYFAKIDIVLSKDMLLWKAHDIGELLQN</sequence>
<dbReference type="SUPFAM" id="SSF161111">
    <property type="entry name" value="Cation efflux protein transmembrane domain-like"/>
    <property type="match status" value="1"/>
</dbReference>
<protein>
    <recommendedName>
        <fullName evidence="7">Cation efflux protein transmembrane domain-containing protein</fullName>
    </recommendedName>
</protein>
<dbReference type="PaxDb" id="3218-PP1S31_199V6.1"/>
<keyword evidence="3 6" id="KW-0812">Transmembrane</keyword>
<dbReference type="Proteomes" id="UP000006727">
    <property type="component" value="Chromosome 11"/>
</dbReference>
<feature type="transmembrane region" description="Helical" evidence="6">
    <location>
        <begin position="98"/>
        <end position="116"/>
    </location>
</feature>